<organism evidence="1 2">
    <name type="scientific">Scleroderma citrinum Foug A</name>
    <dbReference type="NCBI Taxonomy" id="1036808"/>
    <lineage>
        <taxon>Eukaryota</taxon>
        <taxon>Fungi</taxon>
        <taxon>Dikarya</taxon>
        <taxon>Basidiomycota</taxon>
        <taxon>Agaricomycotina</taxon>
        <taxon>Agaricomycetes</taxon>
        <taxon>Agaricomycetidae</taxon>
        <taxon>Boletales</taxon>
        <taxon>Sclerodermatineae</taxon>
        <taxon>Sclerodermataceae</taxon>
        <taxon>Scleroderma</taxon>
    </lineage>
</organism>
<gene>
    <name evidence="1" type="ORF">SCLCIDRAFT_82528</name>
</gene>
<reference evidence="2" key="2">
    <citation type="submission" date="2015-01" db="EMBL/GenBank/DDBJ databases">
        <title>Evolutionary Origins and Diversification of the Mycorrhizal Mutualists.</title>
        <authorList>
            <consortium name="DOE Joint Genome Institute"/>
            <consortium name="Mycorrhizal Genomics Consortium"/>
            <person name="Kohler A."/>
            <person name="Kuo A."/>
            <person name="Nagy L.G."/>
            <person name="Floudas D."/>
            <person name="Copeland A."/>
            <person name="Barry K.W."/>
            <person name="Cichocki N."/>
            <person name="Veneault-Fourrey C."/>
            <person name="LaButti K."/>
            <person name="Lindquist E.A."/>
            <person name="Lipzen A."/>
            <person name="Lundell T."/>
            <person name="Morin E."/>
            <person name="Murat C."/>
            <person name="Riley R."/>
            <person name="Ohm R."/>
            <person name="Sun H."/>
            <person name="Tunlid A."/>
            <person name="Henrissat B."/>
            <person name="Grigoriev I.V."/>
            <person name="Hibbett D.S."/>
            <person name="Martin F."/>
        </authorList>
    </citation>
    <scope>NUCLEOTIDE SEQUENCE [LARGE SCALE GENOMIC DNA]</scope>
    <source>
        <strain evidence="2">Foug A</strain>
    </source>
</reference>
<feature type="non-terminal residue" evidence="1">
    <location>
        <position position="1"/>
    </location>
</feature>
<dbReference type="InParanoid" id="A0A0C3DXM4"/>
<dbReference type="EMBL" id="KN822060">
    <property type="protein sequence ID" value="KIM60621.1"/>
    <property type="molecule type" value="Genomic_DNA"/>
</dbReference>
<name>A0A0C3DXM4_9AGAM</name>
<dbReference type="AlphaFoldDB" id="A0A0C3DXM4"/>
<dbReference type="OrthoDB" id="2400485at2759"/>
<reference evidence="1 2" key="1">
    <citation type="submission" date="2014-04" db="EMBL/GenBank/DDBJ databases">
        <authorList>
            <consortium name="DOE Joint Genome Institute"/>
            <person name="Kuo A."/>
            <person name="Kohler A."/>
            <person name="Nagy L.G."/>
            <person name="Floudas D."/>
            <person name="Copeland A."/>
            <person name="Barry K.W."/>
            <person name="Cichocki N."/>
            <person name="Veneault-Fourrey C."/>
            <person name="LaButti K."/>
            <person name="Lindquist E.A."/>
            <person name="Lipzen A."/>
            <person name="Lundell T."/>
            <person name="Morin E."/>
            <person name="Murat C."/>
            <person name="Sun H."/>
            <person name="Tunlid A."/>
            <person name="Henrissat B."/>
            <person name="Grigoriev I.V."/>
            <person name="Hibbett D.S."/>
            <person name="Martin F."/>
            <person name="Nordberg H.P."/>
            <person name="Cantor M.N."/>
            <person name="Hua S.X."/>
        </authorList>
    </citation>
    <scope>NUCLEOTIDE SEQUENCE [LARGE SCALE GENOMIC DNA]</scope>
    <source>
        <strain evidence="1 2">Foug A</strain>
    </source>
</reference>
<dbReference type="SUPFAM" id="SSF54427">
    <property type="entry name" value="NTF2-like"/>
    <property type="match status" value="1"/>
</dbReference>
<accession>A0A0C3DXM4</accession>
<dbReference type="HOGENOM" id="CLU_1312811_0_0_1"/>
<protein>
    <submittedName>
        <fullName evidence="1">Uncharacterized protein</fullName>
    </submittedName>
</protein>
<dbReference type="PANTHER" id="PTHR34213">
    <property type="entry name" value="NUCLEAR TRANSPORT FACTOR 2 (NTF2) FAMILY PROTEIN"/>
    <property type="match status" value="1"/>
</dbReference>
<keyword evidence="2" id="KW-1185">Reference proteome</keyword>
<dbReference type="Proteomes" id="UP000053989">
    <property type="component" value="Unassembled WGS sequence"/>
</dbReference>
<evidence type="ECO:0000313" key="1">
    <source>
        <dbReference type="EMBL" id="KIM60621.1"/>
    </source>
</evidence>
<dbReference type="InterPro" id="IPR032710">
    <property type="entry name" value="NTF2-like_dom_sf"/>
</dbReference>
<dbReference type="PANTHER" id="PTHR34213:SF2">
    <property type="entry name" value="NUCLEAR TRANSPORT FACTOR 2 (NTF2) FAMILY PROTEIN"/>
    <property type="match status" value="1"/>
</dbReference>
<proteinExistence type="predicted"/>
<dbReference type="STRING" id="1036808.A0A0C3DXM4"/>
<sequence length="210" mass="24072">QSPSPTITHHHSPTLLSTILPPQIAHSAVAGAHYSGTTSSLHHRRISSGDQPARAIQSLEDVHASRQRIMNDVTELYCCRPTLEIFERTWRRDSVFEDPWVKCEGYDEYAPQWFAMPKLFSHSRTLSTRLMLSTQSPNRLIYSQSQEYTLRLTGKKKKVDSIVVIDLDENDKIIRLEDKWDGEDPPTHYGALLLRRANARIASWLIKVPK</sequence>
<feature type="non-terminal residue" evidence="1">
    <location>
        <position position="210"/>
    </location>
</feature>
<evidence type="ECO:0000313" key="2">
    <source>
        <dbReference type="Proteomes" id="UP000053989"/>
    </source>
</evidence>